<accession>A0A1J0GHB5</accession>
<reference evidence="3" key="1">
    <citation type="journal article" date="2016" name="Front. Microbiol.">
        <title>Complete Genome Sequence of Clostridium estertheticum DSM 8809, a Microbe Identified in Spoiled Vacuum Packed Beef.</title>
        <authorList>
            <person name="Yu Z."/>
            <person name="Gunn L."/>
            <person name="Brennan E."/>
            <person name="Reid R."/>
            <person name="Wall P.G."/>
            <person name="Gaora O.P."/>
            <person name="Hurley D."/>
            <person name="Bolton D."/>
            <person name="Fanning S."/>
        </authorList>
    </citation>
    <scope>NUCLEOTIDE SEQUENCE [LARGE SCALE GENOMIC DNA]</scope>
    <source>
        <strain evidence="3">DSM 8809</strain>
    </source>
</reference>
<dbReference type="AlphaFoldDB" id="A0A1J0GHB5"/>
<protein>
    <submittedName>
        <fullName evidence="2">Glutaredoxin</fullName>
    </submittedName>
</protein>
<dbReference type="Gene3D" id="3.40.30.10">
    <property type="entry name" value="Glutaredoxin"/>
    <property type="match status" value="1"/>
</dbReference>
<dbReference type="KEGG" id="ceu:A7L45_11780"/>
<name>A0A1J0GHB5_9CLOT</name>
<dbReference type="OrthoDB" id="5348456at2"/>
<evidence type="ECO:0000313" key="2">
    <source>
        <dbReference type="EMBL" id="APC40707.1"/>
    </source>
</evidence>
<dbReference type="RefSeq" id="WP_071612997.1">
    <property type="nucleotide sequence ID" value="NZ_CP015756.1"/>
</dbReference>
<sequence>MKPVIMFVTEWCPYCKKALGWMENIKKQNPEYADIEIKIIDEELEPDIAKQYTYYYVPTYYVDGIKVHEGVTSKNIVNNIFEKAFK</sequence>
<dbReference type="STRING" id="1552.A7L45_11780"/>
<organism evidence="2 3">
    <name type="scientific">Clostridium estertheticum subsp. estertheticum</name>
    <dbReference type="NCBI Taxonomy" id="1552"/>
    <lineage>
        <taxon>Bacteria</taxon>
        <taxon>Bacillati</taxon>
        <taxon>Bacillota</taxon>
        <taxon>Clostridia</taxon>
        <taxon>Eubacteriales</taxon>
        <taxon>Clostridiaceae</taxon>
        <taxon>Clostridium</taxon>
    </lineage>
</organism>
<dbReference type="InterPro" id="IPR012336">
    <property type="entry name" value="Thioredoxin-like_fold"/>
</dbReference>
<proteinExistence type="predicted"/>
<dbReference type="Pfam" id="PF13192">
    <property type="entry name" value="Thioredoxin_3"/>
    <property type="match status" value="1"/>
</dbReference>
<dbReference type="InterPro" id="IPR036249">
    <property type="entry name" value="Thioredoxin-like_sf"/>
</dbReference>
<evidence type="ECO:0000313" key="3">
    <source>
        <dbReference type="Proteomes" id="UP000182569"/>
    </source>
</evidence>
<dbReference type="Proteomes" id="UP000182569">
    <property type="component" value="Chromosome"/>
</dbReference>
<evidence type="ECO:0000259" key="1">
    <source>
        <dbReference type="Pfam" id="PF13192"/>
    </source>
</evidence>
<gene>
    <name evidence="2" type="ORF">A7L45_11780</name>
</gene>
<feature type="domain" description="Thioredoxin-like fold" evidence="1">
    <location>
        <begin position="8"/>
        <end position="81"/>
    </location>
</feature>
<keyword evidence="3" id="KW-1185">Reference proteome</keyword>
<dbReference type="EMBL" id="CP015756">
    <property type="protein sequence ID" value="APC40707.1"/>
    <property type="molecule type" value="Genomic_DNA"/>
</dbReference>
<dbReference type="PROSITE" id="PS51354">
    <property type="entry name" value="GLUTAREDOXIN_2"/>
    <property type="match status" value="1"/>
</dbReference>
<dbReference type="SUPFAM" id="SSF52833">
    <property type="entry name" value="Thioredoxin-like"/>
    <property type="match status" value="1"/>
</dbReference>